<evidence type="ECO:0000313" key="2">
    <source>
        <dbReference type="Proteomes" id="UP001152872"/>
    </source>
</evidence>
<gene>
    <name evidence="1" type="ORF">FEV09_07715</name>
</gene>
<dbReference type="EMBL" id="VBTY01000047">
    <property type="protein sequence ID" value="MDG3494444.1"/>
    <property type="molecule type" value="Genomic_DNA"/>
</dbReference>
<protein>
    <submittedName>
        <fullName evidence="1">DUF29 family protein</fullName>
    </submittedName>
</protein>
<dbReference type="PANTHER" id="PTHR34235">
    <property type="entry name" value="SLR1203 PROTEIN-RELATED"/>
    <property type="match status" value="1"/>
</dbReference>
<evidence type="ECO:0000313" key="1">
    <source>
        <dbReference type="EMBL" id="MDG3494444.1"/>
    </source>
</evidence>
<dbReference type="Pfam" id="PF01724">
    <property type="entry name" value="DUF29"/>
    <property type="match status" value="1"/>
</dbReference>
<dbReference type="RefSeq" id="WP_009626521.1">
    <property type="nucleotide sequence ID" value="NZ_VBTY01000047.1"/>
</dbReference>
<dbReference type="AlphaFoldDB" id="A0A9X4RL13"/>
<dbReference type="Gene3D" id="1.20.1220.20">
    <property type="entry name" value="Uncharcterised protein PF01724"/>
    <property type="match status" value="1"/>
</dbReference>
<dbReference type="PANTHER" id="PTHR34235:SF4">
    <property type="entry name" value="SLR0291 PROTEIN"/>
    <property type="match status" value="1"/>
</dbReference>
<reference evidence="1" key="1">
    <citation type="submission" date="2019-05" db="EMBL/GenBank/DDBJ databases">
        <title>Whole genome sequencing of Pseudanabaena catenata USMAC16.</title>
        <authorList>
            <person name="Khan Z."/>
            <person name="Omar W.M."/>
            <person name="Convey P."/>
            <person name="Merican F."/>
            <person name="Najimudin N."/>
        </authorList>
    </citation>
    <scope>NUCLEOTIDE SEQUENCE</scope>
    <source>
        <strain evidence="1">USMAC16</strain>
    </source>
</reference>
<dbReference type="Proteomes" id="UP001152872">
    <property type="component" value="Unassembled WGS sequence"/>
</dbReference>
<accession>A0A9X4RL13</accession>
<dbReference type="InterPro" id="IPR002636">
    <property type="entry name" value="DUF29"/>
</dbReference>
<comment type="caution">
    <text evidence="1">The sequence shown here is derived from an EMBL/GenBank/DDBJ whole genome shotgun (WGS) entry which is preliminary data.</text>
</comment>
<keyword evidence="2" id="KW-1185">Reference proteome</keyword>
<name>A0A9X4RL13_9CYAN</name>
<organism evidence="1 2">
    <name type="scientific">Pseudanabaena catenata USMAC16</name>
    <dbReference type="NCBI Taxonomy" id="1855837"/>
    <lineage>
        <taxon>Bacteria</taxon>
        <taxon>Bacillati</taxon>
        <taxon>Cyanobacteriota</taxon>
        <taxon>Cyanophyceae</taxon>
        <taxon>Pseudanabaenales</taxon>
        <taxon>Pseudanabaenaceae</taxon>
        <taxon>Pseudanabaena</taxon>
    </lineage>
</organism>
<sequence length="51" mass="6238">MNNILYEKDFYTWAHQQSDLLRQEKFDQLDLSHLIEELTDLGNRHYDVILD</sequence>
<proteinExistence type="predicted"/>